<keyword evidence="2" id="KW-1185">Reference proteome</keyword>
<protein>
    <submittedName>
        <fullName evidence="1">Cyclase family protein</fullName>
    </submittedName>
</protein>
<dbReference type="EMBL" id="QZEZ01000005">
    <property type="protein sequence ID" value="RJK95325.1"/>
    <property type="molecule type" value="Genomic_DNA"/>
</dbReference>
<dbReference type="InterPro" id="IPR037175">
    <property type="entry name" value="KFase_sf"/>
</dbReference>
<reference evidence="1 2" key="1">
    <citation type="submission" date="2018-09" db="EMBL/GenBank/DDBJ databases">
        <title>YIM 75000 draft genome.</title>
        <authorList>
            <person name="Tang S."/>
            <person name="Feng Y."/>
        </authorList>
    </citation>
    <scope>NUCLEOTIDE SEQUENCE [LARGE SCALE GENOMIC DNA]</scope>
    <source>
        <strain evidence="1 2">YIM 75000</strain>
    </source>
</reference>
<dbReference type="PANTHER" id="PTHR31118:SF32">
    <property type="entry name" value="KYNURENINE FORMAMIDASE"/>
    <property type="match status" value="1"/>
</dbReference>
<evidence type="ECO:0000313" key="1">
    <source>
        <dbReference type="EMBL" id="RJK95325.1"/>
    </source>
</evidence>
<sequence>MRVHRAVDLSVPLGPSTQVLPGDPPVVLEPAAVLARDGFNLLALRLGSQSGTHVDAPHHVLDGGAPVDALDLRLLAGPGVVVDATGRPPRSGLGPEVLAPYEDRLGPGVVVLLRTGWDQHWGTPAYLDHPHLEPAACERLLALGVRTVLLDAPSIDPTPRAGEALGPLPCHHLLAAAGGVVGENLRGLGAVDFAPFVVCLPLRLEGGDGAPVRAVALDLRP</sequence>
<dbReference type="Gene3D" id="3.50.30.50">
    <property type="entry name" value="Putative cyclase"/>
    <property type="match status" value="1"/>
</dbReference>
<dbReference type="GO" id="GO:0019441">
    <property type="term" value="P:L-tryptophan catabolic process to kynurenine"/>
    <property type="evidence" value="ECO:0007669"/>
    <property type="project" value="InterPro"/>
</dbReference>
<dbReference type="InterPro" id="IPR007325">
    <property type="entry name" value="KFase/CYL"/>
</dbReference>
<gene>
    <name evidence="1" type="ORF">D5H78_11705</name>
</gene>
<proteinExistence type="predicted"/>
<organism evidence="1 2">
    <name type="scientific">Vallicoccus soli</name>
    <dbReference type="NCBI Taxonomy" id="2339232"/>
    <lineage>
        <taxon>Bacteria</taxon>
        <taxon>Bacillati</taxon>
        <taxon>Actinomycetota</taxon>
        <taxon>Actinomycetes</taxon>
        <taxon>Motilibacterales</taxon>
        <taxon>Vallicoccaceae</taxon>
        <taxon>Vallicoccus</taxon>
    </lineage>
</organism>
<name>A0A3A3YX13_9ACTN</name>
<dbReference type="OrthoDB" id="7067800at2"/>
<dbReference type="Pfam" id="PF04199">
    <property type="entry name" value="Cyclase"/>
    <property type="match status" value="1"/>
</dbReference>
<dbReference type="GO" id="GO:0004061">
    <property type="term" value="F:arylformamidase activity"/>
    <property type="evidence" value="ECO:0007669"/>
    <property type="project" value="InterPro"/>
</dbReference>
<dbReference type="AlphaFoldDB" id="A0A3A3YX13"/>
<dbReference type="Proteomes" id="UP000265614">
    <property type="component" value="Unassembled WGS sequence"/>
</dbReference>
<dbReference type="SUPFAM" id="SSF102198">
    <property type="entry name" value="Putative cyclase"/>
    <property type="match status" value="1"/>
</dbReference>
<comment type="caution">
    <text evidence="1">The sequence shown here is derived from an EMBL/GenBank/DDBJ whole genome shotgun (WGS) entry which is preliminary data.</text>
</comment>
<dbReference type="PANTHER" id="PTHR31118">
    <property type="entry name" value="CYCLASE-LIKE PROTEIN 2"/>
    <property type="match status" value="1"/>
</dbReference>
<dbReference type="RefSeq" id="WP_119950678.1">
    <property type="nucleotide sequence ID" value="NZ_QZEZ01000005.1"/>
</dbReference>
<evidence type="ECO:0000313" key="2">
    <source>
        <dbReference type="Proteomes" id="UP000265614"/>
    </source>
</evidence>
<accession>A0A3A3YX13</accession>